<evidence type="ECO:0000313" key="2">
    <source>
        <dbReference type="EMBL" id="ARN80466.1"/>
    </source>
</evidence>
<reference evidence="2 3" key="1">
    <citation type="submission" date="2017-02" db="EMBL/GenBank/DDBJ databases">
        <authorList>
            <person name="Peterson S.W."/>
        </authorList>
    </citation>
    <scope>NUCLEOTIDE SEQUENCE [LARGE SCALE GENOMIC DNA]</scope>
    <source>
        <strain evidence="2 3">S285</strain>
    </source>
</reference>
<dbReference type="InterPro" id="IPR010980">
    <property type="entry name" value="Cyt_c/b562"/>
</dbReference>
<name>A0A1W6MSF3_9HYPH</name>
<accession>A0A1W6MSF3</accession>
<dbReference type="EMBL" id="CP019948">
    <property type="protein sequence ID" value="ARN80466.1"/>
    <property type="molecule type" value="Genomic_DNA"/>
</dbReference>
<evidence type="ECO:0000313" key="3">
    <source>
        <dbReference type="Proteomes" id="UP000193978"/>
    </source>
</evidence>
<dbReference type="Pfam" id="PF01322">
    <property type="entry name" value="Cytochrom_C_2"/>
    <property type="match status" value="1"/>
</dbReference>
<keyword evidence="3" id="KW-1185">Reference proteome</keyword>
<proteinExistence type="predicted"/>
<dbReference type="RefSeq" id="WP_085770529.1">
    <property type="nucleotide sequence ID" value="NZ_AP027149.1"/>
</dbReference>
<dbReference type="PROSITE" id="PS51009">
    <property type="entry name" value="CYTCII"/>
    <property type="match status" value="1"/>
</dbReference>
<dbReference type="OrthoDB" id="9811729at2"/>
<dbReference type="GO" id="GO:0009055">
    <property type="term" value="F:electron transfer activity"/>
    <property type="evidence" value="ECO:0007669"/>
    <property type="project" value="InterPro"/>
</dbReference>
<dbReference type="InterPro" id="IPR002321">
    <property type="entry name" value="Cyt_c_II"/>
</dbReference>
<evidence type="ECO:0000256" key="1">
    <source>
        <dbReference type="SAM" id="SignalP"/>
    </source>
</evidence>
<feature type="chain" id="PRO_5012167636" evidence="1">
    <location>
        <begin position="29"/>
        <end position="175"/>
    </location>
</feature>
<gene>
    <name evidence="2" type="ORF">B1812_04580</name>
</gene>
<dbReference type="SUPFAM" id="SSF47175">
    <property type="entry name" value="Cytochromes"/>
    <property type="match status" value="1"/>
</dbReference>
<dbReference type="GO" id="GO:0005506">
    <property type="term" value="F:iron ion binding"/>
    <property type="evidence" value="ECO:0007669"/>
    <property type="project" value="InterPro"/>
</dbReference>
<keyword evidence="1" id="KW-0732">Signal</keyword>
<feature type="signal peptide" evidence="1">
    <location>
        <begin position="1"/>
        <end position="28"/>
    </location>
</feature>
<dbReference type="KEGG" id="mbry:B1812_04580"/>
<organism evidence="2 3">
    <name type="scientific">Methylocystis bryophila</name>
    <dbReference type="NCBI Taxonomy" id="655015"/>
    <lineage>
        <taxon>Bacteria</taxon>
        <taxon>Pseudomonadati</taxon>
        <taxon>Pseudomonadota</taxon>
        <taxon>Alphaproteobacteria</taxon>
        <taxon>Hyphomicrobiales</taxon>
        <taxon>Methylocystaceae</taxon>
        <taxon>Methylocystis</taxon>
    </lineage>
</organism>
<dbReference type="GO" id="GO:0020037">
    <property type="term" value="F:heme binding"/>
    <property type="evidence" value="ECO:0007669"/>
    <property type="project" value="InterPro"/>
</dbReference>
<dbReference type="Proteomes" id="UP000193978">
    <property type="component" value="Chromosome"/>
</dbReference>
<dbReference type="STRING" id="655015.B1812_04580"/>
<dbReference type="AlphaFoldDB" id="A0A1W6MSF3"/>
<dbReference type="Gene3D" id="1.20.120.10">
    <property type="entry name" value="Cytochrome c/b562"/>
    <property type="match status" value="1"/>
</dbReference>
<protein>
    <submittedName>
        <fullName evidence="2">Cytochrome c prime</fullName>
    </submittedName>
</protein>
<sequence length="175" mass="18800">MKGNSRIQRRVRRIGAVTVFSLLPLASAWTQNAPPAADKAPAAPPSPTRIAVENRRAAYQLIGNSFRYFGAIAKGAAAYDEAEATKRAARIALLAKVPAESFPEGSNVGEPESKAKAEIWSDRADFDKKLKTFEADAANLAEVNAREKGATDAWKAAVASLAQDCKGCHDLYKLK</sequence>
<dbReference type="GO" id="GO:0022900">
    <property type="term" value="P:electron transport chain"/>
    <property type="evidence" value="ECO:0007669"/>
    <property type="project" value="InterPro"/>
</dbReference>